<sequence>MANRKTAAARQERLSREVIADSAIALADDEGLEAVTIRRLAQRHHVTPTALYWHFKEKDQLLDGMAERLFADVALPPESADPWPRQLRAVLEAFLAVLRPHPALAPLLPPRVLTSTAGMALTERTLSLLRQGGLPPDRTAEVGGYLLSAVVALVAAEPGREHPSDEEEREDAIRAKRASLTALSPRRYPTVVWCADALADCARPDEYYAFNLDMLIGGVTSMARVPARGEAGAVSPDAG</sequence>
<evidence type="ECO:0000259" key="6">
    <source>
        <dbReference type="PROSITE" id="PS50977"/>
    </source>
</evidence>
<organism evidence="7 8">
    <name type="scientific">Streptomyces malaysiensis</name>
    <dbReference type="NCBI Taxonomy" id="92644"/>
    <lineage>
        <taxon>Bacteria</taxon>
        <taxon>Bacillati</taxon>
        <taxon>Actinomycetota</taxon>
        <taxon>Actinomycetes</taxon>
        <taxon>Kitasatosporales</taxon>
        <taxon>Streptomycetaceae</taxon>
        <taxon>Streptomyces</taxon>
        <taxon>Streptomyces violaceusniger group</taxon>
    </lineage>
</organism>
<proteinExistence type="predicted"/>
<dbReference type="GO" id="GO:0046677">
    <property type="term" value="P:response to antibiotic"/>
    <property type="evidence" value="ECO:0007669"/>
    <property type="project" value="InterPro"/>
</dbReference>
<dbReference type="PRINTS" id="PR00455">
    <property type="entry name" value="HTHTETR"/>
</dbReference>
<name>A0A2J7YR69_STRMQ</name>
<dbReference type="InterPro" id="IPR001647">
    <property type="entry name" value="HTH_TetR"/>
</dbReference>
<evidence type="ECO:0000256" key="4">
    <source>
        <dbReference type="ARBA" id="ARBA00023163"/>
    </source>
</evidence>
<dbReference type="InterPro" id="IPR003012">
    <property type="entry name" value="Tet_transcr_reg_TetR"/>
</dbReference>
<dbReference type="SUPFAM" id="SSF48498">
    <property type="entry name" value="Tetracyclin repressor-like, C-terminal domain"/>
    <property type="match status" value="1"/>
</dbReference>
<dbReference type="InterPro" id="IPR009057">
    <property type="entry name" value="Homeodomain-like_sf"/>
</dbReference>
<dbReference type="RefSeq" id="WP_102936241.1">
    <property type="nucleotide sequence ID" value="NZ_LJIW01000002.1"/>
</dbReference>
<feature type="domain" description="HTH tetR-type" evidence="6">
    <location>
        <begin position="13"/>
        <end position="73"/>
    </location>
</feature>
<dbReference type="InterPro" id="IPR050109">
    <property type="entry name" value="HTH-type_TetR-like_transc_reg"/>
</dbReference>
<dbReference type="EMBL" id="LJIW01000002">
    <property type="protein sequence ID" value="PNG90527.1"/>
    <property type="molecule type" value="Genomic_DNA"/>
</dbReference>
<dbReference type="SUPFAM" id="SSF46689">
    <property type="entry name" value="Homeodomain-like"/>
    <property type="match status" value="1"/>
</dbReference>
<keyword evidence="1" id="KW-0678">Repressor</keyword>
<dbReference type="AlphaFoldDB" id="A0A2J7YR69"/>
<dbReference type="PANTHER" id="PTHR30055:SF151">
    <property type="entry name" value="TRANSCRIPTIONAL REGULATORY PROTEIN"/>
    <property type="match status" value="1"/>
</dbReference>
<comment type="caution">
    <text evidence="7">The sequence shown here is derived from an EMBL/GenBank/DDBJ whole genome shotgun (WGS) entry which is preliminary data.</text>
</comment>
<dbReference type="Proteomes" id="UP000236520">
    <property type="component" value="Unassembled WGS sequence"/>
</dbReference>
<dbReference type="Pfam" id="PF02909">
    <property type="entry name" value="TetR_C_1"/>
    <property type="match status" value="1"/>
</dbReference>
<dbReference type="PANTHER" id="PTHR30055">
    <property type="entry name" value="HTH-TYPE TRANSCRIPTIONAL REGULATOR RUTR"/>
    <property type="match status" value="1"/>
</dbReference>
<dbReference type="PRINTS" id="PR00400">
    <property type="entry name" value="TETREPRESSOR"/>
</dbReference>
<evidence type="ECO:0000256" key="5">
    <source>
        <dbReference type="PROSITE-ProRule" id="PRU00335"/>
    </source>
</evidence>
<keyword evidence="4" id="KW-0804">Transcription</keyword>
<dbReference type="InterPro" id="IPR004111">
    <property type="entry name" value="Repressor_TetR_C"/>
</dbReference>
<gene>
    <name evidence="7" type="ORF">SMF913_25992</name>
</gene>
<keyword evidence="8" id="KW-1185">Reference proteome</keyword>
<keyword evidence="2" id="KW-0805">Transcription regulation</keyword>
<feature type="DNA-binding region" description="H-T-H motif" evidence="5">
    <location>
        <begin position="36"/>
        <end position="55"/>
    </location>
</feature>
<dbReference type="GO" id="GO:0000976">
    <property type="term" value="F:transcription cis-regulatory region binding"/>
    <property type="evidence" value="ECO:0007669"/>
    <property type="project" value="TreeGrafter"/>
</dbReference>
<evidence type="ECO:0000313" key="7">
    <source>
        <dbReference type="EMBL" id="PNG90527.1"/>
    </source>
</evidence>
<dbReference type="InterPro" id="IPR036271">
    <property type="entry name" value="Tet_transcr_reg_TetR-rel_C_sf"/>
</dbReference>
<dbReference type="PROSITE" id="PS50977">
    <property type="entry name" value="HTH_TETR_2"/>
    <property type="match status" value="1"/>
</dbReference>
<dbReference type="GO" id="GO:0045892">
    <property type="term" value="P:negative regulation of DNA-templated transcription"/>
    <property type="evidence" value="ECO:0007669"/>
    <property type="project" value="InterPro"/>
</dbReference>
<dbReference type="Pfam" id="PF00440">
    <property type="entry name" value="TetR_N"/>
    <property type="match status" value="1"/>
</dbReference>
<keyword evidence="3 5" id="KW-0238">DNA-binding</keyword>
<dbReference type="GO" id="GO:0003700">
    <property type="term" value="F:DNA-binding transcription factor activity"/>
    <property type="evidence" value="ECO:0007669"/>
    <property type="project" value="TreeGrafter"/>
</dbReference>
<accession>A0A2J7YR69</accession>
<evidence type="ECO:0000313" key="8">
    <source>
        <dbReference type="Proteomes" id="UP000236520"/>
    </source>
</evidence>
<protein>
    <recommendedName>
        <fullName evidence="6">HTH tetR-type domain-containing protein</fullName>
    </recommendedName>
</protein>
<evidence type="ECO:0000256" key="3">
    <source>
        <dbReference type="ARBA" id="ARBA00023125"/>
    </source>
</evidence>
<evidence type="ECO:0000256" key="1">
    <source>
        <dbReference type="ARBA" id="ARBA00022491"/>
    </source>
</evidence>
<reference evidence="7 8" key="1">
    <citation type="submission" date="2015-09" db="EMBL/GenBank/DDBJ databases">
        <title>Genome sequence, genome mining and natural product profiling of a biocontrol bacterium Streptomyces malaysiensis F913.</title>
        <authorList>
            <person name="Xu Y."/>
            <person name="Wei J."/>
            <person name="Xie J."/>
            <person name="Li T."/>
            <person name="Zhou Z."/>
        </authorList>
    </citation>
    <scope>NUCLEOTIDE SEQUENCE [LARGE SCALE GENOMIC DNA]</scope>
    <source>
        <strain evidence="7 8">F913</strain>
    </source>
</reference>
<dbReference type="Gene3D" id="1.10.357.10">
    <property type="entry name" value="Tetracycline Repressor, domain 2"/>
    <property type="match status" value="1"/>
</dbReference>
<evidence type="ECO:0000256" key="2">
    <source>
        <dbReference type="ARBA" id="ARBA00023015"/>
    </source>
</evidence>